<organism evidence="2 3">
    <name type="scientific">Hevea brasiliensis</name>
    <name type="common">Para rubber tree</name>
    <name type="synonym">Siphonia brasiliensis</name>
    <dbReference type="NCBI Taxonomy" id="3981"/>
    <lineage>
        <taxon>Eukaryota</taxon>
        <taxon>Viridiplantae</taxon>
        <taxon>Streptophyta</taxon>
        <taxon>Embryophyta</taxon>
        <taxon>Tracheophyta</taxon>
        <taxon>Spermatophyta</taxon>
        <taxon>Magnoliopsida</taxon>
        <taxon>eudicotyledons</taxon>
        <taxon>Gunneridae</taxon>
        <taxon>Pentapetalae</taxon>
        <taxon>rosids</taxon>
        <taxon>fabids</taxon>
        <taxon>Malpighiales</taxon>
        <taxon>Euphorbiaceae</taxon>
        <taxon>Crotonoideae</taxon>
        <taxon>Micrandreae</taxon>
        <taxon>Hevea</taxon>
    </lineage>
</organism>
<dbReference type="Proteomes" id="UP000467840">
    <property type="component" value="Chromosome 3"/>
</dbReference>
<dbReference type="PANTHER" id="PTHR33116:SF86">
    <property type="entry name" value="REVERSE TRANSCRIPTASE DOMAIN-CONTAINING PROTEIN"/>
    <property type="match status" value="1"/>
</dbReference>
<proteinExistence type="predicted"/>
<dbReference type="InterPro" id="IPR000477">
    <property type="entry name" value="RT_dom"/>
</dbReference>
<gene>
    <name evidence="2" type="ORF">GH714_030483</name>
</gene>
<dbReference type="PROSITE" id="PS50878">
    <property type="entry name" value="RT_POL"/>
    <property type="match status" value="1"/>
</dbReference>
<dbReference type="InterPro" id="IPR026960">
    <property type="entry name" value="RVT-Znf"/>
</dbReference>
<dbReference type="EMBL" id="JAAGAX010000017">
    <property type="protein sequence ID" value="KAF2286812.1"/>
    <property type="molecule type" value="Genomic_DNA"/>
</dbReference>
<dbReference type="AlphaFoldDB" id="A0A6A6KD55"/>
<dbReference type="CDD" id="cd06222">
    <property type="entry name" value="RNase_H_like"/>
    <property type="match status" value="1"/>
</dbReference>
<dbReference type="Pfam" id="PF00078">
    <property type="entry name" value="RVT_1"/>
    <property type="match status" value="1"/>
</dbReference>
<reference evidence="2 3" key="1">
    <citation type="journal article" date="2020" name="Mol. Plant">
        <title>The Chromosome-Based Rubber Tree Genome Provides New Insights into Spurge Genome Evolution and Rubber Biosynthesis.</title>
        <authorList>
            <person name="Liu J."/>
            <person name="Shi C."/>
            <person name="Shi C.C."/>
            <person name="Li W."/>
            <person name="Zhang Q.J."/>
            <person name="Zhang Y."/>
            <person name="Li K."/>
            <person name="Lu H.F."/>
            <person name="Shi C."/>
            <person name="Zhu S.T."/>
            <person name="Xiao Z.Y."/>
            <person name="Nan H."/>
            <person name="Yue Y."/>
            <person name="Zhu X.G."/>
            <person name="Wu Y."/>
            <person name="Hong X.N."/>
            <person name="Fan G.Y."/>
            <person name="Tong Y."/>
            <person name="Zhang D."/>
            <person name="Mao C.L."/>
            <person name="Liu Y.L."/>
            <person name="Hao S.J."/>
            <person name="Liu W.Q."/>
            <person name="Lv M.Q."/>
            <person name="Zhang H.B."/>
            <person name="Liu Y."/>
            <person name="Hu-Tang G.R."/>
            <person name="Wang J.P."/>
            <person name="Wang J.H."/>
            <person name="Sun Y.H."/>
            <person name="Ni S.B."/>
            <person name="Chen W.B."/>
            <person name="Zhang X.C."/>
            <person name="Jiao Y.N."/>
            <person name="Eichler E.E."/>
            <person name="Li G.H."/>
            <person name="Liu X."/>
            <person name="Gao L.Z."/>
        </authorList>
    </citation>
    <scope>NUCLEOTIDE SEQUENCE [LARGE SCALE GENOMIC DNA]</scope>
    <source>
        <strain evidence="3">cv. GT1</strain>
        <tissue evidence="2">Leaf</tissue>
    </source>
</reference>
<dbReference type="Pfam" id="PF13456">
    <property type="entry name" value="RVT_3"/>
    <property type="match status" value="1"/>
</dbReference>
<dbReference type="PANTHER" id="PTHR33116">
    <property type="entry name" value="REVERSE TRANSCRIPTASE ZINC-BINDING DOMAIN-CONTAINING PROTEIN-RELATED-RELATED"/>
    <property type="match status" value="1"/>
</dbReference>
<dbReference type="InterPro" id="IPR044730">
    <property type="entry name" value="RNase_H-like_dom_plant"/>
</dbReference>
<keyword evidence="3" id="KW-1185">Reference proteome</keyword>
<feature type="domain" description="Reverse transcriptase" evidence="1">
    <location>
        <begin position="1"/>
        <end position="137"/>
    </location>
</feature>
<evidence type="ECO:0000259" key="1">
    <source>
        <dbReference type="PROSITE" id="PS50878"/>
    </source>
</evidence>
<dbReference type="InterPro" id="IPR012337">
    <property type="entry name" value="RNaseH-like_sf"/>
</dbReference>
<comment type="caution">
    <text evidence="2">The sequence shown here is derived from an EMBL/GenBank/DDBJ whole genome shotgun (WGS) entry which is preliminary data.</text>
</comment>
<dbReference type="Gene3D" id="3.30.420.10">
    <property type="entry name" value="Ribonuclease H-like superfamily/Ribonuclease H"/>
    <property type="match status" value="1"/>
</dbReference>
<name>A0A6A6KD55_HEVBR</name>
<dbReference type="GO" id="GO:0004523">
    <property type="term" value="F:RNA-DNA hybrid ribonuclease activity"/>
    <property type="evidence" value="ECO:0007669"/>
    <property type="project" value="InterPro"/>
</dbReference>
<protein>
    <recommendedName>
        <fullName evidence="1">Reverse transcriptase domain-containing protein</fullName>
    </recommendedName>
</protein>
<sequence length="479" mass="53521">MFCDSCGSFKPSQGLQQGCPLSPYLFVLCIGRVAHSIKLVVQSGRWNGFRMGRRGPQLSHLFFADDLILFSEASLLHVGVIQDTLGSFCAASGKTISNVKSTIFFSLNVLPETRDCIATNLNFSVVTDMGKYFGVPIVHSRVSKNTYVPLVEKVIGTEDFDDDVVKRFAAILPPSPYAKEDKLVWGLSKDGRFSIKSALSFLKGNISHSVNPFWQVIWSWASPERIRTFLWLSYHGRILTNVQQVHRRMSSDPSCALCGEAREDNFHTLRDCPNAKQVWLGPVPQCLWSVFFSGDIRTRIEANLSGTFGRENCDWHLVFGVAIWYIWKWQNECIFAGLDIPSTPIALIMKRVSNFVQAASLSRSTVLGPCSDEIQISWSPPLVNWVKLNTDGSVIADSSSAVGLQLAWQFGFRQLVAEVDNMATVNAILGTSSDLSHHGHLADSIRDLLAKDWRVQLRHNYREANVCADHLAHMAHFLP</sequence>
<dbReference type="SUPFAM" id="SSF53098">
    <property type="entry name" value="Ribonuclease H-like"/>
    <property type="match status" value="1"/>
</dbReference>
<evidence type="ECO:0000313" key="2">
    <source>
        <dbReference type="EMBL" id="KAF2286812.1"/>
    </source>
</evidence>
<dbReference type="Pfam" id="PF13966">
    <property type="entry name" value="zf-RVT"/>
    <property type="match status" value="1"/>
</dbReference>
<accession>A0A6A6KD55</accession>
<dbReference type="InterPro" id="IPR002156">
    <property type="entry name" value="RNaseH_domain"/>
</dbReference>
<dbReference type="GO" id="GO:0003676">
    <property type="term" value="F:nucleic acid binding"/>
    <property type="evidence" value="ECO:0007669"/>
    <property type="project" value="InterPro"/>
</dbReference>
<dbReference type="InterPro" id="IPR036397">
    <property type="entry name" value="RNaseH_sf"/>
</dbReference>
<evidence type="ECO:0000313" key="3">
    <source>
        <dbReference type="Proteomes" id="UP000467840"/>
    </source>
</evidence>